<name>A0ACB7S0V5_HYAAI</name>
<organism evidence="1 2">
    <name type="scientific">Hyalomma asiaticum</name>
    <name type="common">Tick</name>
    <dbReference type="NCBI Taxonomy" id="266040"/>
    <lineage>
        <taxon>Eukaryota</taxon>
        <taxon>Metazoa</taxon>
        <taxon>Ecdysozoa</taxon>
        <taxon>Arthropoda</taxon>
        <taxon>Chelicerata</taxon>
        <taxon>Arachnida</taxon>
        <taxon>Acari</taxon>
        <taxon>Parasitiformes</taxon>
        <taxon>Ixodida</taxon>
        <taxon>Ixodoidea</taxon>
        <taxon>Ixodidae</taxon>
        <taxon>Hyalomminae</taxon>
        <taxon>Hyalomma</taxon>
    </lineage>
</organism>
<reference evidence="1" key="1">
    <citation type="submission" date="2020-05" db="EMBL/GenBank/DDBJ databases">
        <title>Large-scale comparative analyses of tick genomes elucidate their genetic diversity and vector capacities.</title>
        <authorList>
            <person name="Jia N."/>
            <person name="Wang J."/>
            <person name="Shi W."/>
            <person name="Du L."/>
            <person name="Sun Y."/>
            <person name="Zhan W."/>
            <person name="Jiang J."/>
            <person name="Wang Q."/>
            <person name="Zhang B."/>
            <person name="Ji P."/>
            <person name="Sakyi L.B."/>
            <person name="Cui X."/>
            <person name="Yuan T."/>
            <person name="Jiang B."/>
            <person name="Yang W."/>
            <person name="Lam T.T.-Y."/>
            <person name="Chang Q."/>
            <person name="Ding S."/>
            <person name="Wang X."/>
            <person name="Zhu J."/>
            <person name="Ruan X."/>
            <person name="Zhao L."/>
            <person name="Wei J."/>
            <person name="Que T."/>
            <person name="Du C."/>
            <person name="Cheng J."/>
            <person name="Dai P."/>
            <person name="Han X."/>
            <person name="Huang E."/>
            <person name="Gao Y."/>
            <person name="Liu J."/>
            <person name="Shao H."/>
            <person name="Ye R."/>
            <person name="Li L."/>
            <person name="Wei W."/>
            <person name="Wang X."/>
            <person name="Wang C."/>
            <person name="Yang T."/>
            <person name="Huo Q."/>
            <person name="Li W."/>
            <person name="Guo W."/>
            <person name="Chen H."/>
            <person name="Zhou L."/>
            <person name="Ni X."/>
            <person name="Tian J."/>
            <person name="Zhou Y."/>
            <person name="Sheng Y."/>
            <person name="Liu T."/>
            <person name="Pan Y."/>
            <person name="Xia L."/>
            <person name="Li J."/>
            <person name="Zhao F."/>
            <person name="Cao W."/>
        </authorList>
    </citation>
    <scope>NUCLEOTIDE SEQUENCE</scope>
    <source>
        <strain evidence="1">Hyas-2018</strain>
    </source>
</reference>
<accession>A0ACB7S0V5</accession>
<proteinExistence type="predicted"/>
<gene>
    <name evidence="1" type="ORF">HPB50_018116</name>
</gene>
<sequence>MNTCKPALEGPLVGFSSCLFSRARLLLPFYFSFVVVVSGVVGGAGDELRRRSGVPGRDGRPVLRAAGEPALAGLQRGCVDTERRFRASGAMSERQHHSRQQQPHRRSSSSQPPEAPDGGRKLKRPKKEPAAAAAASPARAAPTSSSRSAPPSRRPSETVRAAAAATAARRNSKSKAQPPPKPQPKQQRKPEPPARHNGERVGRKRRAGVGRSQGILGLCDSFSSQCDLRGSRSASAAVQPGTSGARAAVEPVPSPGPNLRPKFPAFLASMAGSRRLAHGPCPACRQPQCYGQASFMGTFLKQLDNRPPSEQQVHILYENESRPAIVEADDAQEDCKALVPLRADHLPSPSPPPPAQSPPPQSPPTPTMGTRRKKKAIVARKVIKRKRDVLDPDVEIIDTRQCRRMASLNAQAIMAASYSRERSGRKDYRITASFSSVIVIVVHHHHQQEIVVCSVQTKTVHKTVQEKAEVPVLPSAPKGPHGEVAVRRPRKSDTKAGPSTAADATASSSSVAVSEYREVVRINTTKEMAVKDERREKEGVTHLYHYHTKATCLQMQTTYSGPPSPVPSHPAVLGPQAPGYYGPPSYPPALTGPPPPMAAAAAAAALMPPPTASASSAPPPAYGVNHVMPMSGAPVHRHYGSAFTVPHYGHAVPYPQAEYMPSYYQPAGPMIQPPPHDQCLIHKPVPYHPQHRPAPVPPPQPPPGGFPSPHCPSPLCPPAPPPHCYSEHIPCSSPPAPQGSSAPGPTPPPGYPPYRPGPYHTQPPFQAPPSTSSSSSAPPQVSSSAVAPPPASQPPSTTDSYQMSTTASAAAVPKSEPVTPPETKSPSQGNDFSDASKAAGKDGGENGELRTTPFQPEAQLSVAEPLVLTKNAPKPSPGKTVATTLQPETTIAAIQPVVPVKRRPRSMEKQIKTGTVAAQQRGRALSTEERSTDKNSSTKAVKRSFLKTSDTDKVCLPTSKNGIKRSLPNQVAAVHVADKKRPRLSLGPESDAPLTEKGLSGTAEKVPSSAPSAPAHAVNKKSAITTNAASDSEGVVSERAVSPLPPPPTKQRKENGSATAHSSAAKKVQQPSPASGAVVPKNSSQLQANKTPIVVLPPRLLLSSNNKRPPRRKFAHGWSWDGEPVQKVIVMNNEDTPRFRLCFPAMRHTEGDVIRVRDCVLLRSGPRKIDLPFVAKVAALWENADDGEMMMSLLWYYRPEHTDQGRKSHHMDDEIFASKHRDANSVACIEDKCYVLTFAEYCRYRAQVKMLDDGIRPPMAVVPDLEGGYPRRDRLPPGRMDPQMVFFCRRVYDFRQKRILKNPS</sequence>
<keyword evidence="2" id="KW-1185">Reference proteome</keyword>
<comment type="caution">
    <text evidence="1">The sequence shown here is derived from an EMBL/GenBank/DDBJ whole genome shotgun (WGS) entry which is preliminary data.</text>
</comment>
<evidence type="ECO:0000313" key="1">
    <source>
        <dbReference type="EMBL" id="KAH6926409.1"/>
    </source>
</evidence>
<protein>
    <submittedName>
        <fullName evidence="1">Uncharacterized protein</fullName>
    </submittedName>
</protein>
<dbReference type="EMBL" id="CM023487">
    <property type="protein sequence ID" value="KAH6926409.1"/>
    <property type="molecule type" value="Genomic_DNA"/>
</dbReference>
<dbReference type="Proteomes" id="UP000821845">
    <property type="component" value="Chromosome 7"/>
</dbReference>
<evidence type="ECO:0000313" key="2">
    <source>
        <dbReference type="Proteomes" id="UP000821845"/>
    </source>
</evidence>